<dbReference type="Proteomes" id="UP000004662">
    <property type="component" value="Chromosome"/>
</dbReference>
<evidence type="ECO:0000256" key="3">
    <source>
        <dbReference type="ARBA" id="ARBA00023163"/>
    </source>
</evidence>
<dbReference type="GO" id="GO:0000976">
    <property type="term" value="F:transcription cis-regulatory region binding"/>
    <property type="evidence" value="ECO:0007669"/>
    <property type="project" value="TreeGrafter"/>
</dbReference>
<dbReference type="HOGENOM" id="CLU_091688_2_0_7"/>
<name>G7Q9L0_9BACT</name>
<dbReference type="STRING" id="694327.DFW101_2646"/>
<dbReference type="RefSeq" id="WP_009182017.1">
    <property type="nucleotide sequence ID" value="NZ_CM001368.1"/>
</dbReference>
<accession>G7Q9L0</accession>
<feature type="domain" description="HTH tetR-type" evidence="5">
    <location>
        <begin position="17"/>
        <end position="77"/>
    </location>
</feature>
<organism evidence="6 7">
    <name type="scientific">Solidesulfovibrio carbinoliphilus subsp. oakridgensis</name>
    <dbReference type="NCBI Taxonomy" id="694327"/>
    <lineage>
        <taxon>Bacteria</taxon>
        <taxon>Pseudomonadati</taxon>
        <taxon>Thermodesulfobacteriota</taxon>
        <taxon>Desulfovibrionia</taxon>
        <taxon>Desulfovibrionales</taxon>
        <taxon>Desulfovibrionaceae</taxon>
        <taxon>Solidesulfovibrio</taxon>
    </lineage>
</organism>
<evidence type="ECO:0000313" key="7">
    <source>
        <dbReference type="Proteomes" id="UP000004662"/>
    </source>
</evidence>
<evidence type="ECO:0000256" key="1">
    <source>
        <dbReference type="ARBA" id="ARBA00023015"/>
    </source>
</evidence>
<protein>
    <submittedName>
        <fullName evidence="6">Regulatory protein TetR</fullName>
    </submittedName>
</protein>
<feature type="DNA-binding region" description="H-T-H motif" evidence="4">
    <location>
        <begin position="40"/>
        <end position="59"/>
    </location>
</feature>
<dbReference type="InterPro" id="IPR001647">
    <property type="entry name" value="HTH_TetR"/>
</dbReference>
<keyword evidence="3" id="KW-0804">Transcription</keyword>
<dbReference type="InterPro" id="IPR009057">
    <property type="entry name" value="Homeodomain-like_sf"/>
</dbReference>
<keyword evidence="2 4" id="KW-0238">DNA-binding</keyword>
<dbReference type="GO" id="GO:0003700">
    <property type="term" value="F:DNA-binding transcription factor activity"/>
    <property type="evidence" value="ECO:0007669"/>
    <property type="project" value="TreeGrafter"/>
</dbReference>
<sequence>MERESKVAGRDRPRDREATKKLLMDAVGRVLAKQGFRSVGVNTVAREAGVDKVLIYRYFDGLPGLVAAFSKEGDLWPSLEELTGGDLVAFLALPLAERMVVVTRNYMRGIRARPLTQEILAWRFLEQNELTDALDLARELMGTRLRELVKVDGDALGVDMQAFSAVIGAVINHLAVRARQEKTFVGLALDDEATWERLEAMLARITWSIIGGA</sequence>
<dbReference type="eggNOG" id="COG1309">
    <property type="taxonomic scope" value="Bacteria"/>
</dbReference>
<dbReference type="PANTHER" id="PTHR30055">
    <property type="entry name" value="HTH-TYPE TRANSCRIPTIONAL REGULATOR RUTR"/>
    <property type="match status" value="1"/>
</dbReference>
<dbReference type="Gene3D" id="1.10.357.10">
    <property type="entry name" value="Tetracycline Repressor, domain 2"/>
    <property type="match status" value="1"/>
</dbReference>
<evidence type="ECO:0000256" key="4">
    <source>
        <dbReference type="PROSITE-ProRule" id="PRU00335"/>
    </source>
</evidence>
<gene>
    <name evidence="6" type="ORF">DFW101_2646</name>
</gene>
<dbReference type="PROSITE" id="PS50977">
    <property type="entry name" value="HTH_TETR_2"/>
    <property type="match status" value="1"/>
</dbReference>
<dbReference type="SUPFAM" id="SSF46689">
    <property type="entry name" value="Homeodomain-like"/>
    <property type="match status" value="1"/>
</dbReference>
<evidence type="ECO:0000259" key="5">
    <source>
        <dbReference type="PROSITE" id="PS50977"/>
    </source>
</evidence>
<dbReference type="EMBL" id="CM001368">
    <property type="protein sequence ID" value="EHJ48650.1"/>
    <property type="molecule type" value="Genomic_DNA"/>
</dbReference>
<dbReference type="InterPro" id="IPR050109">
    <property type="entry name" value="HTH-type_TetR-like_transc_reg"/>
</dbReference>
<evidence type="ECO:0000313" key="6">
    <source>
        <dbReference type="EMBL" id="EHJ48650.1"/>
    </source>
</evidence>
<dbReference type="AlphaFoldDB" id="G7Q9L0"/>
<proteinExistence type="predicted"/>
<keyword evidence="1" id="KW-0805">Transcription regulation</keyword>
<evidence type="ECO:0000256" key="2">
    <source>
        <dbReference type="ARBA" id="ARBA00023125"/>
    </source>
</evidence>
<reference evidence="7" key="1">
    <citation type="journal article" date="2015" name="Genome Announc.">
        <title>High-Quality Draft Genome Sequence of Desulfovibrio carbinoliphilus FW-101-2B, an Organic Acid-Oxidizing Sulfate-Reducing Bacterium Isolated from Uranium(VI)-Contaminated Groundwater.</title>
        <authorList>
            <person name="Ramsay B.D."/>
            <person name="Hwang C."/>
            <person name="Woo H.L."/>
            <person name="Carroll S.L."/>
            <person name="Lucas S."/>
            <person name="Han J."/>
            <person name="Lapidus A.L."/>
            <person name="Cheng J.F."/>
            <person name="Goodwin L.A."/>
            <person name="Pitluck S."/>
            <person name="Peters L."/>
            <person name="Chertkov O."/>
            <person name="Held B."/>
            <person name="Detter J.C."/>
            <person name="Han C.S."/>
            <person name="Tapia R."/>
            <person name="Land M.L."/>
            <person name="Hauser L.J."/>
            <person name="Kyrpides N.C."/>
            <person name="Ivanova N.N."/>
            <person name="Mikhailova N."/>
            <person name="Pagani I."/>
            <person name="Woyke T."/>
            <person name="Arkin A.P."/>
            <person name="Dehal P."/>
            <person name="Chivian D."/>
            <person name="Criddle C.S."/>
            <person name="Wu W."/>
            <person name="Chakraborty R."/>
            <person name="Hazen T.C."/>
            <person name="Fields M.W."/>
        </authorList>
    </citation>
    <scope>NUCLEOTIDE SEQUENCE [LARGE SCALE GENOMIC DNA]</scope>
    <source>
        <strain evidence="7">FW-101-2B</strain>
    </source>
</reference>
<dbReference type="OrthoDB" id="9796019at2"/>
<dbReference type="PANTHER" id="PTHR30055:SF234">
    <property type="entry name" value="HTH-TYPE TRANSCRIPTIONAL REGULATOR BETI"/>
    <property type="match status" value="1"/>
</dbReference>
<dbReference type="Pfam" id="PF00440">
    <property type="entry name" value="TetR_N"/>
    <property type="match status" value="1"/>
</dbReference>
<keyword evidence="7" id="KW-1185">Reference proteome</keyword>